<proteinExistence type="inferred from homology"/>
<evidence type="ECO:0000313" key="10">
    <source>
        <dbReference type="Proteomes" id="UP000469346"/>
    </source>
</evidence>
<dbReference type="InterPro" id="IPR037171">
    <property type="entry name" value="NagB/RpiA_transferase-like"/>
</dbReference>
<comment type="caution">
    <text evidence="9">The sequence shown here is derived from an EMBL/GenBank/DDBJ whole genome shotgun (WGS) entry which is preliminary data.</text>
</comment>
<dbReference type="AlphaFoldDB" id="A0A6N9TK93"/>
<dbReference type="EMBL" id="JAAGRR010000006">
    <property type="protein sequence ID" value="NDY41498.1"/>
    <property type="molecule type" value="Genomic_DNA"/>
</dbReference>
<dbReference type="InterPro" id="IPR006148">
    <property type="entry name" value="Glc/Gal-6P_isomerase"/>
</dbReference>
<dbReference type="PANTHER" id="PTHR11054">
    <property type="entry name" value="6-PHOSPHOGLUCONOLACTONASE"/>
    <property type="match status" value="1"/>
</dbReference>
<evidence type="ECO:0000256" key="7">
    <source>
        <dbReference type="RuleBase" id="RU365095"/>
    </source>
</evidence>
<dbReference type="NCBIfam" id="TIGR01198">
    <property type="entry name" value="pgl"/>
    <property type="match status" value="1"/>
</dbReference>
<comment type="pathway">
    <text evidence="3 7">Carbohydrate degradation; pentose phosphate pathway; D-ribulose 5-phosphate from D-glucose 6-phosphate (oxidative stage): step 2/3.</text>
</comment>
<dbReference type="GO" id="GO:0005975">
    <property type="term" value="P:carbohydrate metabolic process"/>
    <property type="evidence" value="ECO:0007669"/>
    <property type="project" value="UniProtKB-UniRule"/>
</dbReference>
<dbReference type="UniPathway" id="UPA00115">
    <property type="reaction ID" value="UER00409"/>
</dbReference>
<evidence type="ECO:0000256" key="5">
    <source>
        <dbReference type="ARBA" id="ARBA00013198"/>
    </source>
</evidence>
<dbReference type="CDD" id="cd01400">
    <property type="entry name" value="6PGL"/>
    <property type="match status" value="1"/>
</dbReference>
<comment type="catalytic activity">
    <reaction evidence="1 7">
        <text>6-phospho-D-glucono-1,5-lactone + H2O = 6-phospho-D-gluconate + H(+)</text>
        <dbReference type="Rhea" id="RHEA:12556"/>
        <dbReference type="ChEBI" id="CHEBI:15377"/>
        <dbReference type="ChEBI" id="CHEBI:15378"/>
        <dbReference type="ChEBI" id="CHEBI:57955"/>
        <dbReference type="ChEBI" id="CHEBI:58759"/>
        <dbReference type="EC" id="3.1.1.31"/>
    </reaction>
</comment>
<evidence type="ECO:0000259" key="8">
    <source>
        <dbReference type="Pfam" id="PF01182"/>
    </source>
</evidence>
<dbReference type="Gene3D" id="3.40.50.1360">
    <property type="match status" value="1"/>
</dbReference>
<dbReference type="PANTHER" id="PTHR11054:SF0">
    <property type="entry name" value="6-PHOSPHOGLUCONOLACTONASE"/>
    <property type="match status" value="1"/>
</dbReference>
<protein>
    <recommendedName>
        <fullName evidence="6 7">6-phosphogluconolactonase</fullName>
        <shortName evidence="7">6PGL</shortName>
        <ecNumber evidence="5 7">3.1.1.31</ecNumber>
    </recommendedName>
</protein>
<dbReference type="InterPro" id="IPR005900">
    <property type="entry name" value="6-phosphogluconolactonase_DevB"/>
</dbReference>
<comment type="function">
    <text evidence="2 7">Hydrolysis of 6-phosphogluconolactone to 6-phosphogluconate.</text>
</comment>
<evidence type="ECO:0000256" key="1">
    <source>
        <dbReference type="ARBA" id="ARBA00000832"/>
    </source>
</evidence>
<dbReference type="Proteomes" id="UP000469346">
    <property type="component" value="Unassembled WGS sequence"/>
</dbReference>
<feature type="domain" description="Glucosamine/galactosamine-6-phosphate isomerase" evidence="8">
    <location>
        <begin position="8"/>
        <end position="232"/>
    </location>
</feature>
<evidence type="ECO:0000256" key="2">
    <source>
        <dbReference type="ARBA" id="ARBA00002681"/>
    </source>
</evidence>
<evidence type="ECO:0000256" key="4">
    <source>
        <dbReference type="ARBA" id="ARBA00010662"/>
    </source>
</evidence>
<evidence type="ECO:0000256" key="6">
    <source>
        <dbReference type="ARBA" id="ARBA00020337"/>
    </source>
</evidence>
<dbReference type="InterPro" id="IPR039104">
    <property type="entry name" value="6PGL"/>
</dbReference>
<dbReference type="EC" id="3.1.1.31" evidence="5 7"/>
<reference evidence="9 10" key="1">
    <citation type="submission" date="2020-02" db="EMBL/GenBank/DDBJ databases">
        <title>Comparative genomics of sulfur disproportionating microorganisms.</title>
        <authorList>
            <person name="Ward L.M."/>
            <person name="Bertran E."/>
            <person name="Johnston D.T."/>
        </authorList>
    </citation>
    <scope>NUCLEOTIDE SEQUENCE [LARGE SCALE GENOMIC DNA]</scope>
    <source>
        <strain evidence="9 10">DSM 100025</strain>
    </source>
</reference>
<evidence type="ECO:0000256" key="3">
    <source>
        <dbReference type="ARBA" id="ARBA00004961"/>
    </source>
</evidence>
<accession>A0A6N9TK93</accession>
<dbReference type="Pfam" id="PF01182">
    <property type="entry name" value="Glucosamine_iso"/>
    <property type="match status" value="1"/>
</dbReference>
<name>A0A6N9TK93_DISTH</name>
<organism evidence="9 10">
    <name type="scientific">Dissulfurirhabdus thermomarina</name>
    <dbReference type="NCBI Taxonomy" id="1765737"/>
    <lineage>
        <taxon>Bacteria</taxon>
        <taxon>Deltaproteobacteria</taxon>
        <taxon>Dissulfurirhabdaceae</taxon>
        <taxon>Dissulfurirhabdus</taxon>
    </lineage>
</organism>
<comment type="similarity">
    <text evidence="4 7">Belongs to the glucosamine/galactosamine-6-phosphate isomerase family. 6-phosphogluconolactonase subfamily.</text>
</comment>
<sequence>MEINRFRDADAMAEAAAGRVAAAARRAAAERGRFTLVLAGGRTPEGLYLRLAADPWRARVPWEAVHVFWGDERLVPPEDPASNFGRARGLFLSRVPIPPGNVHPVPFDPDPARAAAAYEARLRAFFKPEGGGLPAFDLVLLGLGPDGHTASLFPGAPPAPPGRWAAAVPAPDAEPRLPRVTLTFPVLNRAREVCVLAAGPEKAALVGEILDDPAAARRYPAAMLRPEGRLAWYVAAG</sequence>
<evidence type="ECO:0000313" key="9">
    <source>
        <dbReference type="EMBL" id="NDY41498.1"/>
    </source>
</evidence>
<dbReference type="SUPFAM" id="SSF100950">
    <property type="entry name" value="NagB/RpiA/CoA transferase-like"/>
    <property type="match status" value="1"/>
</dbReference>
<dbReference type="GO" id="GO:0006098">
    <property type="term" value="P:pentose-phosphate shunt"/>
    <property type="evidence" value="ECO:0007669"/>
    <property type="project" value="UniProtKB-UniPathway"/>
</dbReference>
<keyword evidence="7 9" id="KW-0378">Hydrolase</keyword>
<gene>
    <name evidence="7 9" type="primary">pgl</name>
    <name evidence="9" type="ORF">G3N55_01345</name>
</gene>
<dbReference type="GO" id="GO:0017057">
    <property type="term" value="F:6-phosphogluconolactonase activity"/>
    <property type="evidence" value="ECO:0007669"/>
    <property type="project" value="UniProtKB-UniRule"/>
</dbReference>
<dbReference type="RefSeq" id="WP_163297657.1">
    <property type="nucleotide sequence ID" value="NZ_JAAGRR010000006.1"/>
</dbReference>
<keyword evidence="10" id="KW-1185">Reference proteome</keyword>